<dbReference type="Proteomes" id="UP000281391">
    <property type="component" value="Chromosome"/>
</dbReference>
<sequence>MRNGCPGRIACRAASNGSLLNLALRQGVFINNDHGAIIPCIRHYYWQ</sequence>
<evidence type="ECO:0000313" key="2">
    <source>
        <dbReference type="Proteomes" id="UP000281391"/>
    </source>
</evidence>
<gene>
    <name evidence="1" type="ORF">NCTC11214_03393</name>
</gene>
<evidence type="ECO:0000313" key="1">
    <source>
        <dbReference type="EMBL" id="VDZ60386.1"/>
    </source>
</evidence>
<name>A0A3S4EDD9_SEROD</name>
<dbReference type="AlphaFoldDB" id="A0A3S4EDD9"/>
<proteinExistence type="predicted"/>
<dbReference type="KEGG" id="sof:NCTC11214_03393"/>
<reference evidence="1 2" key="1">
    <citation type="submission" date="2018-12" db="EMBL/GenBank/DDBJ databases">
        <authorList>
            <consortium name="Pathogen Informatics"/>
        </authorList>
    </citation>
    <scope>NUCLEOTIDE SEQUENCE [LARGE SCALE GENOMIC DNA]</scope>
    <source>
        <strain evidence="1 2">NCTC11214</strain>
    </source>
</reference>
<protein>
    <submittedName>
        <fullName evidence="1">Uncharacterized protein</fullName>
    </submittedName>
</protein>
<organism evidence="1 2">
    <name type="scientific">Serratia odorifera</name>
    <dbReference type="NCBI Taxonomy" id="618"/>
    <lineage>
        <taxon>Bacteria</taxon>
        <taxon>Pseudomonadati</taxon>
        <taxon>Pseudomonadota</taxon>
        <taxon>Gammaproteobacteria</taxon>
        <taxon>Enterobacterales</taxon>
        <taxon>Yersiniaceae</taxon>
        <taxon>Serratia</taxon>
    </lineage>
</organism>
<accession>A0A3S4EDD9</accession>
<dbReference type="EMBL" id="LR134117">
    <property type="protein sequence ID" value="VDZ60386.1"/>
    <property type="molecule type" value="Genomic_DNA"/>
</dbReference>